<name>A0A6H5H536_9HEMI</name>
<accession>A0A6H5H536</accession>
<evidence type="ECO:0000313" key="2">
    <source>
        <dbReference type="Proteomes" id="UP000479000"/>
    </source>
</evidence>
<gene>
    <name evidence="1" type="ORF">NTEN_LOCUS14036</name>
</gene>
<proteinExistence type="predicted"/>
<dbReference type="EMBL" id="CADCXU010020983">
    <property type="protein sequence ID" value="CAB0008823.1"/>
    <property type="molecule type" value="Genomic_DNA"/>
</dbReference>
<sequence length="128" mass="15316">MRILVDSLNQNTRTLRKPTRNSLQIGNFIYRQERGTDSVTMWFEFFWVCSIRVQLLTKSRKFTQSHSSDLFGVSSYWPGTVKDWPDRTDPLIEPSSSYRHHLHQSQTPHDQFQPPFCTSPRHYVYYWS</sequence>
<dbReference type="Proteomes" id="UP000479000">
    <property type="component" value="Unassembled WGS sequence"/>
</dbReference>
<reference evidence="1 2" key="1">
    <citation type="submission" date="2020-02" db="EMBL/GenBank/DDBJ databases">
        <authorList>
            <person name="Ferguson B K."/>
        </authorList>
    </citation>
    <scope>NUCLEOTIDE SEQUENCE [LARGE SCALE GENOMIC DNA]</scope>
</reference>
<dbReference type="AlphaFoldDB" id="A0A6H5H536"/>
<keyword evidence="2" id="KW-1185">Reference proteome</keyword>
<protein>
    <submittedName>
        <fullName evidence="1">Uncharacterized protein</fullName>
    </submittedName>
</protein>
<evidence type="ECO:0000313" key="1">
    <source>
        <dbReference type="EMBL" id="CAB0008823.1"/>
    </source>
</evidence>
<organism evidence="1 2">
    <name type="scientific">Nesidiocoris tenuis</name>
    <dbReference type="NCBI Taxonomy" id="355587"/>
    <lineage>
        <taxon>Eukaryota</taxon>
        <taxon>Metazoa</taxon>
        <taxon>Ecdysozoa</taxon>
        <taxon>Arthropoda</taxon>
        <taxon>Hexapoda</taxon>
        <taxon>Insecta</taxon>
        <taxon>Pterygota</taxon>
        <taxon>Neoptera</taxon>
        <taxon>Paraneoptera</taxon>
        <taxon>Hemiptera</taxon>
        <taxon>Heteroptera</taxon>
        <taxon>Panheteroptera</taxon>
        <taxon>Cimicomorpha</taxon>
        <taxon>Miridae</taxon>
        <taxon>Dicyphina</taxon>
        <taxon>Nesidiocoris</taxon>
    </lineage>
</organism>